<dbReference type="InterPro" id="IPR036390">
    <property type="entry name" value="WH_DNA-bd_sf"/>
</dbReference>
<dbReference type="PANTHER" id="PTHR33154:SF38">
    <property type="entry name" value="HTH ARSR-TYPE DOMAIN-CONTAINING PROTEIN"/>
    <property type="match status" value="1"/>
</dbReference>
<keyword evidence="4" id="KW-0472">Membrane</keyword>
<keyword evidence="4" id="KW-1133">Transmembrane helix</keyword>
<dbReference type="GO" id="GO:0003677">
    <property type="term" value="F:DNA binding"/>
    <property type="evidence" value="ECO:0007669"/>
    <property type="project" value="UniProtKB-KW"/>
</dbReference>
<evidence type="ECO:0000256" key="2">
    <source>
        <dbReference type="ARBA" id="ARBA00023125"/>
    </source>
</evidence>
<dbReference type="PANTHER" id="PTHR33154">
    <property type="entry name" value="TRANSCRIPTIONAL REGULATOR, ARSR FAMILY"/>
    <property type="match status" value="1"/>
</dbReference>
<protein>
    <submittedName>
        <fullName evidence="6">DNA-binding transcriptional ArsR family regulator</fullName>
    </submittedName>
</protein>
<evidence type="ECO:0000313" key="6">
    <source>
        <dbReference type="EMBL" id="MCS3921706.1"/>
    </source>
</evidence>
<evidence type="ECO:0000313" key="7">
    <source>
        <dbReference type="Proteomes" id="UP001140258"/>
    </source>
</evidence>
<feature type="transmembrane region" description="Helical" evidence="4">
    <location>
        <begin position="157"/>
        <end position="175"/>
    </location>
</feature>
<dbReference type="SUPFAM" id="SSF46785">
    <property type="entry name" value="Winged helix' DNA-binding domain"/>
    <property type="match status" value="1"/>
</dbReference>
<dbReference type="InterPro" id="IPR001845">
    <property type="entry name" value="HTH_ArsR_DNA-bd_dom"/>
</dbReference>
<evidence type="ECO:0000256" key="4">
    <source>
        <dbReference type="SAM" id="Phobius"/>
    </source>
</evidence>
<keyword evidence="1" id="KW-0805">Transcription regulation</keyword>
<evidence type="ECO:0000259" key="5">
    <source>
        <dbReference type="PROSITE" id="PS50987"/>
    </source>
</evidence>
<dbReference type="InterPro" id="IPR051081">
    <property type="entry name" value="HTH_MetalResp_TranReg"/>
</dbReference>
<keyword evidence="3" id="KW-0804">Transcription</keyword>
<comment type="caution">
    <text evidence="6">The sequence shown here is derived from an EMBL/GenBank/DDBJ whole genome shotgun (WGS) entry which is preliminary data.</text>
</comment>
<gene>
    <name evidence="6" type="ORF">M2325_000379</name>
</gene>
<sequence length="191" mass="21631">MQIEIDKKVIKALSARSRIKILKKLNQKRYTVTELSKTLNLSKSTVHEHLSIMLDGGLVEKHDDGHKWIYYGMTSKGKLILNSQFEKTIVLFPLSVVAFVSGFYSLFIYGKGSIVSPMMARTTAGSYEAVENSANLLMAEKAMPVTETMIHHDPANLIIGLILLGIAFFMMNHIYQTYKNAKVNENRYRID</sequence>
<dbReference type="CDD" id="cd00090">
    <property type="entry name" value="HTH_ARSR"/>
    <property type="match status" value="1"/>
</dbReference>
<dbReference type="Gene3D" id="1.10.10.10">
    <property type="entry name" value="Winged helix-like DNA-binding domain superfamily/Winged helix DNA-binding domain"/>
    <property type="match status" value="1"/>
</dbReference>
<proteinExistence type="predicted"/>
<keyword evidence="4" id="KW-0812">Transmembrane</keyword>
<reference evidence="6" key="1">
    <citation type="submission" date="2022-08" db="EMBL/GenBank/DDBJ databases">
        <title>Genomic Encyclopedia of Type Strains, Phase V (KMG-V): Genome sequencing to study the core and pangenomes of soil and plant-associated prokaryotes.</title>
        <authorList>
            <person name="Whitman W."/>
        </authorList>
    </citation>
    <scope>NUCLEOTIDE SEQUENCE</scope>
    <source>
        <strain evidence="6">PS</strain>
    </source>
</reference>
<evidence type="ECO:0000256" key="3">
    <source>
        <dbReference type="ARBA" id="ARBA00023163"/>
    </source>
</evidence>
<dbReference type="EMBL" id="JANUCQ010000001">
    <property type="protein sequence ID" value="MCS3921706.1"/>
    <property type="molecule type" value="Genomic_DNA"/>
</dbReference>
<feature type="transmembrane region" description="Helical" evidence="4">
    <location>
        <begin position="88"/>
        <end position="109"/>
    </location>
</feature>
<evidence type="ECO:0000256" key="1">
    <source>
        <dbReference type="ARBA" id="ARBA00023015"/>
    </source>
</evidence>
<dbReference type="Pfam" id="PF01022">
    <property type="entry name" value="HTH_5"/>
    <property type="match status" value="1"/>
</dbReference>
<dbReference type="InterPro" id="IPR036388">
    <property type="entry name" value="WH-like_DNA-bd_sf"/>
</dbReference>
<accession>A0ABT2EUS2</accession>
<organism evidence="6 7">
    <name type="scientific">Methanococcus voltae PS</name>
    <dbReference type="NCBI Taxonomy" id="523842"/>
    <lineage>
        <taxon>Archaea</taxon>
        <taxon>Methanobacteriati</taxon>
        <taxon>Methanobacteriota</taxon>
        <taxon>Methanomada group</taxon>
        <taxon>Methanococci</taxon>
        <taxon>Methanococcales</taxon>
        <taxon>Methanococcaceae</taxon>
        <taxon>Methanococcus</taxon>
    </lineage>
</organism>
<name>A0ABT2EUS2_METVO</name>
<dbReference type="Proteomes" id="UP001140258">
    <property type="component" value="Unassembled WGS sequence"/>
</dbReference>
<keyword evidence="7" id="KW-1185">Reference proteome</keyword>
<feature type="domain" description="HTH arsR-type" evidence="5">
    <location>
        <begin position="1"/>
        <end position="92"/>
    </location>
</feature>
<dbReference type="PROSITE" id="PS50987">
    <property type="entry name" value="HTH_ARSR_2"/>
    <property type="match status" value="1"/>
</dbReference>
<keyword evidence="2 6" id="KW-0238">DNA-binding</keyword>
<dbReference type="SMART" id="SM00418">
    <property type="entry name" value="HTH_ARSR"/>
    <property type="match status" value="1"/>
</dbReference>
<dbReference type="RefSeq" id="WP_259050668.1">
    <property type="nucleotide sequence ID" value="NZ_JANUCQ010000001.1"/>
</dbReference>
<dbReference type="InterPro" id="IPR011991">
    <property type="entry name" value="ArsR-like_HTH"/>
</dbReference>